<dbReference type="InterPro" id="IPR004839">
    <property type="entry name" value="Aminotransferase_I/II_large"/>
</dbReference>
<dbReference type="CDD" id="cd00609">
    <property type="entry name" value="AAT_like"/>
    <property type="match status" value="1"/>
</dbReference>
<keyword evidence="7" id="KW-0032">Aminotransferase</keyword>
<dbReference type="Pfam" id="PF00392">
    <property type="entry name" value="GntR"/>
    <property type="match status" value="1"/>
</dbReference>
<evidence type="ECO:0000259" key="6">
    <source>
        <dbReference type="PROSITE" id="PS50949"/>
    </source>
</evidence>
<dbReference type="GO" id="GO:0030170">
    <property type="term" value="F:pyridoxal phosphate binding"/>
    <property type="evidence" value="ECO:0007669"/>
    <property type="project" value="InterPro"/>
</dbReference>
<dbReference type="PRINTS" id="PR00035">
    <property type="entry name" value="HTHGNTR"/>
</dbReference>
<dbReference type="CDD" id="cd07377">
    <property type="entry name" value="WHTH_GntR"/>
    <property type="match status" value="1"/>
</dbReference>
<reference evidence="7 8" key="1">
    <citation type="submission" date="2019-03" db="EMBL/GenBank/DDBJ databases">
        <title>Draft genome sequences of novel Actinobacteria.</title>
        <authorList>
            <person name="Sahin N."/>
            <person name="Ay H."/>
            <person name="Saygin H."/>
        </authorList>
    </citation>
    <scope>NUCLEOTIDE SEQUENCE [LARGE SCALE GENOMIC DNA]</scope>
    <source>
        <strain evidence="7 8">DSM 45941</strain>
    </source>
</reference>
<dbReference type="GO" id="GO:0003700">
    <property type="term" value="F:DNA-binding transcription factor activity"/>
    <property type="evidence" value="ECO:0007669"/>
    <property type="project" value="InterPro"/>
</dbReference>
<evidence type="ECO:0000256" key="2">
    <source>
        <dbReference type="ARBA" id="ARBA00022898"/>
    </source>
</evidence>
<keyword evidence="7" id="KW-0808">Transferase</keyword>
<dbReference type="InterPro" id="IPR000524">
    <property type="entry name" value="Tscrpt_reg_HTH_GntR"/>
</dbReference>
<dbReference type="InterPro" id="IPR015421">
    <property type="entry name" value="PyrdxlP-dep_Trfase_major"/>
</dbReference>
<dbReference type="Pfam" id="PF00155">
    <property type="entry name" value="Aminotran_1_2"/>
    <property type="match status" value="1"/>
</dbReference>
<keyword evidence="4" id="KW-0238">DNA-binding</keyword>
<evidence type="ECO:0000256" key="1">
    <source>
        <dbReference type="ARBA" id="ARBA00005384"/>
    </source>
</evidence>
<keyword evidence="8" id="KW-1185">Reference proteome</keyword>
<dbReference type="PANTHER" id="PTHR46577">
    <property type="entry name" value="HTH-TYPE TRANSCRIPTIONAL REGULATORY PROTEIN GABR"/>
    <property type="match status" value="1"/>
</dbReference>
<comment type="caution">
    <text evidence="7">The sequence shown here is derived from an EMBL/GenBank/DDBJ whole genome shotgun (WGS) entry which is preliminary data.</text>
</comment>
<dbReference type="SMART" id="SM00345">
    <property type="entry name" value="HTH_GNTR"/>
    <property type="match status" value="1"/>
</dbReference>
<sequence>MSIARSPTVPKSSGSCARSVARRGCIAGTVSSAGFNFLVQYRQTGPVHITDNQLAKALGAWRKPDVALARALADAVGDAALDGRLRVGSRLPAERRTAAALGVSRGTVIAALGILRDEGWVGTRRGSASTLRLPPEATTRIATFSASGEGAAIDLRRAVPAAPHTTYQQALLRATERSGPILAESGETGPGLPELRSLIADRYTAEGLATRPEQVLITSGTRSALALLSAHLLPRVVAVEIPTYFDPLAGFRATGTRLAGCRVTTDGWDLDQLDDAFRIAAGGMAYLVPDFQNPTGALMPVAARRTVARLAERHRVTVVADETMRDLDLRDTPAPLQRIPRSVLIGSAAKTIWAGLRVGWIRGTAALIGELARHPMCEPLSAAPTQQLVATELLRDLEPVLRDRRAALRRQRDHLSGLLDGDDRWRFTVPQGGLALWLHLTTMRADLVVTRARAYGLELSPGPSFAADATHSHHLRLPYTPPIHTLDRVATALDQACSDH</sequence>
<dbReference type="SUPFAM" id="SSF46785">
    <property type="entry name" value="Winged helix' DNA-binding domain"/>
    <property type="match status" value="1"/>
</dbReference>
<accession>A0A4R5B8M9</accession>
<dbReference type="Proteomes" id="UP000295578">
    <property type="component" value="Unassembled WGS sequence"/>
</dbReference>
<feature type="domain" description="HTH gntR-type" evidence="6">
    <location>
        <begin position="66"/>
        <end position="134"/>
    </location>
</feature>
<dbReference type="InterPro" id="IPR036388">
    <property type="entry name" value="WH-like_DNA-bd_sf"/>
</dbReference>
<organism evidence="7 8">
    <name type="scientific">Actinomadura darangshiensis</name>
    <dbReference type="NCBI Taxonomy" id="705336"/>
    <lineage>
        <taxon>Bacteria</taxon>
        <taxon>Bacillati</taxon>
        <taxon>Actinomycetota</taxon>
        <taxon>Actinomycetes</taxon>
        <taxon>Streptosporangiales</taxon>
        <taxon>Thermomonosporaceae</taxon>
        <taxon>Actinomadura</taxon>
    </lineage>
</organism>
<dbReference type="PROSITE" id="PS50949">
    <property type="entry name" value="HTH_GNTR"/>
    <property type="match status" value="1"/>
</dbReference>
<dbReference type="AlphaFoldDB" id="A0A4R5B8M9"/>
<keyword evidence="2" id="KW-0663">Pyridoxal phosphate</keyword>
<evidence type="ECO:0000256" key="5">
    <source>
        <dbReference type="ARBA" id="ARBA00023163"/>
    </source>
</evidence>
<dbReference type="Gene3D" id="3.40.640.10">
    <property type="entry name" value="Type I PLP-dependent aspartate aminotransferase-like (Major domain)"/>
    <property type="match status" value="1"/>
</dbReference>
<evidence type="ECO:0000313" key="8">
    <source>
        <dbReference type="Proteomes" id="UP000295578"/>
    </source>
</evidence>
<dbReference type="OrthoDB" id="199743at2"/>
<gene>
    <name evidence="7" type="ORF">E1293_19770</name>
</gene>
<dbReference type="InterPro" id="IPR036390">
    <property type="entry name" value="WH_DNA-bd_sf"/>
</dbReference>
<evidence type="ECO:0000256" key="3">
    <source>
        <dbReference type="ARBA" id="ARBA00023015"/>
    </source>
</evidence>
<comment type="similarity">
    <text evidence="1">In the C-terminal section; belongs to the class-I pyridoxal-phosphate-dependent aminotransferase family.</text>
</comment>
<proteinExistence type="inferred from homology"/>
<dbReference type="PANTHER" id="PTHR46577:SF1">
    <property type="entry name" value="HTH-TYPE TRANSCRIPTIONAL REGULATORY PROTEIN GABR"/>
    <property type="match status" value="1"/>
</dbReference>
<protein>
    <submittedName>
        <fullName evidence="7">PLP-dependent aminotransferase family protein</fullName>
    </submittedName>
</protein>
<name>A0A4R5B8M9_9ACTN</name>
<dbReference type="GO" id="GO:0003677">
    <property type="term" value="F:DNA binding"/>
    <property type="evidence" value="ECO:0007669"/>
    <property type="project" value="UniProtKB-KW"/>
</dbReference>
<dbReference type="Gene3D" id="1.10.10.10">
    <property type="entry name" value="Winged helix-like DNA-binding domain superfamily/Winged helix DNA-binding domain"/>
    <property type="match status" value="1"/>
</dbReference>
<dbReference type="GO" id="GO:0008483">
    <property type="term" value="F:transaminase activity"/>
    <property type="evidence" value="ECO:0007669"/>
    <property type="project" value="UniProtKB-KW"/>
</dbReference>
<dbReference type="EMBL" id="SMKY01000085">
    <property type="protein sequence ID" value="TDD80876.1"/>
    <property type="molecule type" value="Genomic_DNA"/>
</dbReference>
<evidence type="ECO:0000256" key="4">
    <source>
        <dbReference type="ARBA" id="ARBA00023125"/>
    </source>
</evidence>
<dbReference type="InterPro" id="IPR051446">
    <property type="entry name" value="HTH_trans_reg/aminotransferase"/>
</dbReference>
<keyword evidence="5" id="KW-0804">Transcription</keyword>
<dbReference type="InterPro" id="IPR015424">
    <property type="entry name" value="PyrdxlP-dep_Trfase"/>
</dbReference>
<keyword evidence="3" id="KW-0805">Transcription regulation</keyword>
<evidence type="ECO:0000313" key="7">
    <source>
        <dbReference type="EMBL" id="TDD80876.1"/>
    </source>
</evidence>
<dbReference type="SUPFAM" id="SSF53383">
    <property type="entry name" value="PLP-dependent transferases"/>
    <property type="match status" value="1"/>
</dbReference>